<protein>
    <submittedName>
        <fullName evidence="11">General secretion pathway protein K</fullName>
    </submittedName>
</protein>
<keyword evidence="5" id="KW-0997">Cell inner membrane</keyword>
<dbReference type="InterPro" id="IPR049031">
    <property type="entry name" value="T2SSK_SAM-like_1st"/>
</dbReference>
<name>A0ABQ0K1S2_9BACT</name>
<evidence type="ECO:0000256" key="6">
    <source>
        <dbReference type="ARBA" id="ARBA00022692"/>
    </source>
</evidence>
<dbReference type="PANTHER" id="PTHR38831">
    <property type="entry name" value="TYPE II SECRETION SYSTEM PROTEIN K"/>
    <property type="match status" value="1"/>
</dbReference>
<dbReference type="SUPFAM" id="SSF158544">
    <property type="entry name" value="GspK insert domain-like"/>
    <property type="match status" value="1"/>
</dbReference>
<feature type="domain" description="T2SS protein K first SAM-like" evidence="10">
    <location>
        <begin position="25"/>
        <end position="122"/>
    </location>
</feature>
<comment type="caution">
    <text evidence="11">The sequence shown here is derived from an EMBL/GenBank/DDBJ whole genome shotgun (WGS) entry which is preliminary data.</text>
</comment>
<evidence type="ECO:0000313" key="11">
    <source>
        <dbReference type="EMBL" id="GAN34966.1"/>
    </source>
</evidence>
<reference evidence="12" key="1">
    <citation type="journal article" date="2015" name="Genome Announc.">
        <title>Draft Genome Sequence of an Anaerobic Ammonium-Oxidizing Bacterium, "Candidatus Brocadia sinica".</title>
        <authorList>
            <person name="Oshiki M."/>
            <person name="Shinyako-Hata K."/>
            <person name="Satoh H."/>
            <person name="Okabe S."/>
        </authorList>
    </citation>
    <scope>NUCLEOTIDE SEQUENCE [LARGE SCALE GENOMIC DNA]</scope>
    <source>
        <strain evidence="12">JPN1</strain>
    </source>
</reference>
<keyword evidence="7" id="KW-0653">Protein transport</keyword>
<evidence type="ECO:0000256" key="1">
    <source>
        <dbReference type="ARBA" id="ARBA00004533"/>
    </source>
</evidence>
<keyword evidence="8" id="KW-1133">Transmembrane helix</keyword>
<evidence type="ECO:0000313" key="12">
    <source>
        <dbReference type="Proteomes" id="UP000032309"/>
    </source>
</evidence>
<sequence>MPSNSSYSTRIGDRNCEVQISDESGKINVNTITDDTRAGFVKFLTAYKMKELVAETITDSILDWLDEDDLHHINGAEKSYYATLQEPYEPKNGPFESIEELTLVKGITPQIFELLRDHLTVYGSGKININFASREVLLSVPAMTQEMAETIVQLRKKKGKIKKLSTLKEIFRHFGIIGKDYMKILDYLTIDDSNYITINSVASSGKIKNSYKFLVLKGVGHCKVIAAYPE</sequence>
<dbReference type="Gene3D" id="1.10.150.310">
    <property type="entry name" value="Tex RuvX-like domain-like"/>
    <property type="match status" value="1"/>
</dbReference>
<comment type="subcellular location">
    <subcellularLocation>
        <location evidence="1">Cell inner membrane</location>
    </subcellularLocation>
</comment>
<evidence type="ECO:0000256" key="5">
    <source>
        <dbReference type="ARBA" id="ARBA00022519"/>
    </source>
</evidence>
<dbReference type="RefSeq" id="WP_230400744.1">
    <property type="nucleotide sequence ID" value="NZ_BAFN01000001.1"/>
</dbReference>
<evidence type="ECO:0000256" key="2">
    <source>
        <dbReference type="ARBA" id="ARBA00007246"/>
    </source>
</evidence>
<comment type="similarity">
    <text evidence="2">Belongs to the GSP K family.</text>
</comment>
<dbReference type="Gene3D" id="1.10.40.60">
    <property type="entry name" value="EpsJ-like"/>
    <property type="match status" value="1"/>
</dbReference>
<dbReference type="Pfam" id="PF12836">
    <property type="entry name" value="HHH_3"/>
    <property type="match status" value="1"/>
</dbReference>
<accession>A0ABQ0K1S2</accession>
<evidence type="ECO:0000256" key="4">
    <source>
        <dbReference type="ARBA" id="ARBA00022475"/>
    </source>
</evidence>
<keyword evidence="3" id="KW-0813">Transport</keyword>
<dbReference type="EMBL" id="BAFN01000001">
    <property type="protein sequence ID" value="GAN34966.1"/>
    <property type="molecule type" value="Genomic_DNA"/>
</dbReference>
<organism evidence="11 12">
    <name type="scientific">Candidatus Brocadia sinica JPN1</name>
    <dbReference type="NCBI Taxonomy" id="1197129"/>
    <lineage>
        <taxon>Bacteria</taxon>
        <taxon>Pseudomonadati</taxon>
        <taxon>Planctomycetota</taxon>
        <taxon>Candidatus Brocadiia</taxon>
        <taxon>Candidatus Brocadiales</taxon>
        <taxon>Candidatus Brocadiaceae</taxon>
        <taxon>Candidatus Brocadia</taxon>
    </lineage>
</organism>
<evidence type="ECO:0000256" key="8">
    <source>
        <dbReference type="ARBA" id="ARBA00022989"/>
    </source>
</evidence>
<dbReference type="Pfam" id="PF21687">
    <property type="entry name" value="T2SSK_1st"/>
    <property type="match status" value="1"/>
</dbReference>
<keyword evidence="9" id="KW-0472">Membrane</keyword>
<keyword evidence="12" id="KW-1185">Reference proteome</keyword>
<dbReference type="PANTHER" id="PTHR38831:SF2">
    <property type="entry name" value="TYPE II SECRETION SYSTEM PROTEIN K"/>
    <property type="match status" value="1"/>
</dbReference>
<evidence type="ECO:0000256" key="7">
    <source>
        <dbReference type="ARBA" id="ARBA00022927"/>
    </source>
</evidence>
<dbReference type="InterPro" id="IPR010994">
    <property type="entry name" value="RuvA_2-like"/>
</dbReference>
<evidence type="ECO:0000256" key="9">
    <source>
        <dbReference type="ARBA" id="ARBA00023136"/>
    </source>
</evidence>
<proteinExistence type="inferred from homology"/>
<keyword evidence="6" id="KW-0812">Transmembrane</keyword>
<dbReference type="InterPro" id="IPR038072">
    <property type="entry name" value="GspK_central_sf"/>
</dbReference>
<dbReference type="InterPro" id="IPR005628">
    <property type="entry name" value="GspK"/>
</dbReference>
<dbReference type="SUPFAM" id="SSF47781">
    <property type="entry name" value="RuvA domain 2-like"/>
    <property type="match status" value="1"/>
</dbReference>
<dbReference type="Proteomes" id="UP000032309">
    <property type="component" value="Unassembled WGS sequence"/>
</dbReference>
<gene>
    <name evidence="11" type="ORF">BROSI_A3511</name>
</gene>
<keyword evidence="4" id="KW-1003">Cell membrane</keyword>
<evidence type="ECO:0000259" key="10">
    <source>
        <dbReference type="Pfam" id="PF21687"/>
    </source>
</evidence>
<evidence type="ECO:0000256" key="3">
    <source>
        <dbReference type="ARBA" id="ARBA00022448"/>
    </source>
</evidence>